<dbReference type="PANTHER" id="PTHR37464">
    <property type="entry name" value="BLL2463 PROTEIN"/>
    <property type="match status" value="1"/>
</dbReference>
<keyword evidence="1" id="KW-1133">Transmembrane helix</keyword>
<dbReference type="Pfam" id="PF13709">
    <property type="entry name" value="DUF4159"/>
    <property type="match status" value="1"/>
</dbReference>
<dbReference type="InterPro" id="IPR029062">
    <property type="entry name" value="Class_I_gatase-like"/>
</dbReference>
<evidence type="ECO:0000259" key="3">
    <source>
        <dbReference type="Pfam" id="PF13709"/>
    </source>
</evidence>
<organism evidence="4 5">
    <name type="scientific">Sneathiella chinensis</name>
    <dbReference type="NCBI Taxonomy" id="349750"/>
    <lineage>
        <taxon>Bacteria</taxon>
        <taxon>Pseudomonadati</taxon>
        <taxon>Pseudomonadota</taxon>
        <taxon>Alphaproteobacteria</taxon>
        <taxon>Sneathiellales</taxon>
        <taxon>Sneathiellaceae</taxon>
        <taxon>Sneathiella</taxon>
    </lineage>
</organism>
<dbReference type="PANTHER" id="PTHR37464:SF1">
    <property type="entry name" value="BLL2463 PROTEIN"/>
    <property type="match status" value="1"/>
</dbReference>
<feature type="transmembrane region" description="Helical" evidence="1">
    <location>
        <begin position="12"/>
        <end position="30"/>
    </location>
</feature>
<dbReference type="EMBL" id="BSNF01000001">
    <property type="protein sequence ID" value="GLQ05726.1"/>
    <property type="molecule type" value="Genomic_DNA"/>
</dbReference>
<dbReference type="InterPro" id="IPR011933">
    <property type="entry name" value="Double_TM_dom"/>
</dbReference>
<reference evidence="4" key="2">
    <citation type="submission" date="2023-01" db="EMBL/GenBank/DDBJ databases">
        <title>Draft genome sequence of Sneathiella chinensis strain NBRC 103408.</title>
        <authorList>
            <person name="Sun Q."/>
            <person name="Mori K."/>
        </authorList>
    </citation>
    <scope>NUCLEOTIDE SEQUENCE</scope>
    <source>
        <strain evidence="4">NBRC 103408</strain>
    </source>
</reference>
<keyword evidence="1" id="KW-0812">Transmembrane</keyword>
<dbReference type="RefSeq" id="WP_169559701.1">
    <property type="nucleotide sequence ID" value="NZ_BSNF01000001.1"/>
</dbReference>
<keyword evidence="5" id="KW-1185">Reference proteome</keyword>
<gene>
    <name evidence="4" type="ORF">GCM10007924_09470</name>
</gene>
<reference evidence="4" key="1">
    <citation type="journal article" date="2014" name="Int. J. Syst. Evol. Microbiol.">
        <title>Complete genome of a new Firmicutes species belonging to the dominant human colonic microbiota ('Ruminococcus bicirculans') reveals two chromosomes and a selective capacity to utilize plant glucans.</title>
        <authorList>
            <consortium name="NISC Comparative Sequencing Program"/>
            <person name="Wegmann U."/>
            <person name="Louis P."/>
            <person name="Goesmann A."/>
            <person name="Henrissat B."/>
            <person name="Duncan S.H."/>
            <person name="Flint H.J."/>
        </authorList>
    </citation>
    <scope>NUCLEOTIDE SEQUENCE</scope>
    <source>
        <strain evidence="4">NBRC 103408</strain>
    </source>
</reference>
<protein>
    <submittedName>
        <fullName evidence="4">LytTR family transcriptional regulator</fullName>
    </submittedName>
</protein>
<evidence type="ECO:0000256" key="1">
    <source>
        <dbReference type="SAM" id="Phobius"/>
    </source>
</evidence>
<proteinExistence type="predicted"/>
<accession>A0ABQ5U5H2</accession>
<dbReference type="SUPFAM" id="SSF52317">
    <property type="entry name" value="Class I glutamine amidotransferase-like"/>
    <property type="match status" value="1"/>
</dbReference>
<name>A0ABQ5U5H2_9PROT</name>
<evidence type="ECO:0000313" key="4">
    <source>
        <dbReference type="EMBL" id="GLQ05726.1"/>
    </source>
</evidence>
<feature type="domain" description="DUF4159" evidence="3">
    <location>
        <begin position="689"/>
        <end position="900"/>
    </location>
</feature>
<dbReference type="Gene3D" id="3.40.50.12140">
    <property type="entry name" value="Domain of unknown function DUF4159"/>
    <property type="match status" value="1"/>
</dbReference>
<dbReference type="InterPro" id="IPR024163">
    <property type="entry name" value="Aerotolerance_reg_N"/>
</dbReference>
<evidence type="ECO:0000259" key="2">
    <source>
        <dbReference type="Pfam" id="PF07584"/>
    </source>
</evidence>
<evidence type="ECO:0000313" key="5">
    <source>
        <dbReference type="Proteomes" id="UP001161409"/>
    </source>
</evidence>
<feature type="transmembrane region" description="Helical" evidence="1">
    <location>
        <begin position="61"/>
        <end position="80"/>
    </location>
</feature>
<dbReference type="NCBIfam" id="TIGR02226">
    <property type="entry name" value="two_anch"/>
    <property type="match status" value="1"/>
</dbReference>
<feature type="transmembrane region" description="Helical" evidence="1">
    <location>
        <begin position="653"/>
        <end position="672"/>
    </location>
</feature>
<feature type="transmembrane region" description="Helical" evidence="1">
    <location>
        <begin position="619"/>
        <end position="641"/>
    </location>
</feature>
<dbReference type="CDD" id="cd03143">
    <property type="entry name" value="A4_beta-galactosidase_middle_domain"/>
    <property type="match status" value="1"/>
</dbReference>
<dbReference type="Pfam" id="PF07584">
    <property type="entry name" value="BatA"/>
    <property type="match status" value="1"/>
</dbReference>
<dbReference type="Proteomes" id="UP001161409">
    <property type="component" value="Unassembled WGS sequence"/>
</dbReference>
<sequence>MILAFFSSLSFLNPWMLLALAALPALWWLLRLTPPTPRRLRFPPVRLLLQISREEQSAATIPWWLLVLRLLIATLIIVALSRPVLNLPLTSGQTGPAVLLVDNGWTSAPTSEARQTTLNNLIQDFLRQERLIYILPTAARAEGTPLSLRPLSPQEARGFSHAMDIRSWNADRDQHAPLLDQLAALPEPEFFWLSDGISVDDGDETLSAFLAKLTAIGPLTTYLPAERKTLFVIDSPITDPARTVFPIRRLITGPEASGTLVARGNKGQILASKPFVFEEDMGELTVSLTLPNDVRNDISRIEIQSERHAGATYLLDNQWQRKSIGISTGENQGQGQNLLSETHYLSKAMTPFFDLRTGDPETLIQQKVSLIALGDTATLNEGTEARLENWISSGGVLIRFAGPKLANARSSLTPVDLRTGNRTLDGSMSWSDVATLGPFPENSPFSGIEADRNIKVQRQILANPSPDLGEKTWAQLEDGTPLVTADRRGKGWIVLFHTTATTAWSDLVLSGTFVEMLREIGQLGSFENRNAGDFKDLPPLQVLDGRGTLTADVGLAKPLTSARDALPPLSADHPPGYYGTADYRVALNVSPRIRSARLLDPATIPGVKKPYQSGSTRHLGPLLLVGILLLVLADCLASLHLQGRLPSLTSRRIAPVLLVLGLAVPAFMPGTAKAEETLDRLLEATLETRLAYVTTGDRTVDTMSRAGLEGLSDKLRRRTAVEAASPLAIDIEENELLFFPLVYWPVTLDFPALSDKAIARINSYLKGGGTILFDTRNQYSVGIPDGSGLGSAENRKLAEMLGNLNIPRLVPIAPDHVLTRSFYLMQTFPGRYSDGQLWVEDTSGTAGNDGVASVIIGSNDWAAAWAEGPDRRPLAAVIPGMERQREFAFRFGINLVMYTLAGNYKADQVHVPAILERLGQ</sequence>
<feature type="domain" description="Aerotolerance regulator N-terminal" evidence="2">
    <location>
        <begin position="10"/>
        <end position="83"/>
    </location>
</feature>
<comment type="caution">
    <text evidence="4">The sequence shown here is derived from an EMBL/GenBank/DDBJ whole genome shotgun (WGS) entry which is preliminary data.</text>
</comment>
<keyword evidence="1" id="KW-0472">Membrane</keyword>
<dbReference type="InterPro" id="IPR025297">
    <property type="entry name" value="DUF4159"/>
</dbReference>